<dbReference type="GO" id="GO:0005351">
    <property type="term" value="F:carbohydrate:proton symporter activity"/>
    <property type="evidence" value="ECO:0007669"/>
    <property type="project" value="TreeGrafter"/>
</dbReference>
<feature type="transmembrane region" description="Helical" evidence="8">
    <location>
        <begin position="196"/>
        <end position="213"/>
    </location>
</feature>
<comment type="subcellular location">
    <subcellularLocation>
        <location evidence="1">Membrane</location>
        <topology evidence="1">Multi-pass membrane protein</topology>
    </subcellularLocation>
</comment>
<feature type="domain" description="Major facilitator superfamily (MFS) profile" evidence="9">
    <location>
        <begin position="127"/>
        <end position="572"/>
    </location>
</feature>
<evidence type="ECO:0000256" key="4">
    <source>
        <dbReference type="ARBA" id="ARBA00022692"/>
    </source>
</evidence>
<keyword evidence="4 8" id="KW-0812">Transmembrane</keyword>
<dbReference type="HOGENOM" id="CLU_001265_30_3_1"/>
<feature type="transmembrane region" description="Helical" evidence="8">
    <location>
        <begin position="388"/>
        <end position="410"/>
    </location>
</feature>
<reference evidence="10 11" key="1">
    <citation type="journal article" date="2009" name="Nature">
        <title>Evolution of pathogenicity and sexual reproduction in eight Candida genomes.</title>
        <authorList>
            <person name="Butler G."/>
            <person name="Rasmussen M.D."/>
            <person name="Lin M.F."/>
            <person name="Santos M.A."/>
            <person name="Sakthikumar S."/>
            <person name="Munro C.A."/>
            <person name="Rheinbay E."/>
            <person name="Grabherr M."/>
            <person name="Forche A."/>
            <person name="Reedy J.L."/>
            <person name="Agrafioti I."/>
            <person name="Arnaud M.B."/>
            <person name="Bates S."/>
            <person name="Brown A.J."/>
            <person name="Brunke S."/>
            <person name="Costanzo M.C."/>
            <person name="Fitzpatrick D.A."/>
            <person name="de Groot P.W."/>
            <person name="Harris D."/>
            <person name="Hoyer L.L."/>
            <person name="Hube B."/>
            <person name="Klis F.M."/>
            <person name="Kodira C."/>
            <person name="Lennard N."/>
            <person name="Logue M.E."/>
            <person name="Martin R."/>
            <person name="Neiman A.M."/>
            <person name="Nikolaou E."/>
            <person name="Quail M.A."/>
            <person name="Quinn J."/>
            <person name="Santos M.C."/>
            <person name="Schmitzberger F.F."/>
            <person name="Sherlock G."/>
            <person name="Shah P."/>
            <person name="Silverstein K.A."/>
            <person name="Skrzypek M.S."/>
            <person name="Soll D."/>
            <person name="Staggs R."/>
            <person name="Stansfield I."/>
            <person name="Stumpf M.P."/>
            <person name="Sudbery P.E."/>
            <person name="Srikantha T."/>
            <person name="Zeng Q."/>
            <person name="Berman J."/>
            <person name="Berriman M."/>
            <person name="Heitman J."/>
            <person name="Gow N.A."/>
            <person name="Lorenz M.C."/>
            <person name="Birren B.W."/>
            <person name="Kellis M."/>
            <person name="Cuomo C.A."/>
        </authorList>
    </citation>
    <scope>NUCLEOTIDE SEQUENCE [LARGE SCALE GENOMIC DNA]</scope>
    <source>
        <strain evidence="11">ATCC 11503 / BCRC 21390 / CBS 2605 / JCM 1781 / NBRC 1676 / NRRL YB-4239</strain>
    </source>
</reference>
<gene>
    <name evidence="10" type="ORF">LELG_02879</name>
</gene>
<feature type="transmembrane region" description="Helical" evidence="8">
    <location>
        <begin position="300"/>
        <end position="320"/>
    </location>
</feature>
<accession>A5DZU2</accession>
<feature type="transmembrane region" description="Helical" evidence="8">
    <location>
        <begin position="422"/>
        <end position="446"/>
    </location>
</feature>
<evidence type="ECO:0000256" key="6">
    <source>
        <dbReference type="ARBA" id="ARBA00023136"/>
    </source>
</evidence>
<dbReference type="InterPro" id="IPR005828">
    <property type="entry name" value="MFS_sugar_transport-like"/>
</dbReference>
<dbReference type="EMBL" id="CH981526">
    <property type="protein sequence ID" value="EDK44700.1"/>
    <property type="molecule type" value="Genomic_DNA"/>
</dbReference>
<dbReference type="InterPro" id="IPR003663">
    <property type="entry name" value="Sugar/inositol_transpt"/>
</dbReference>
<evidence type="ECO:0000256" key="8">
    <source>
        <dbReference type="SAM" id="Phobius"/>
    </source>
</evidence>
<protein>
    <recommendedName>
        <fullName evidence="9">Major facilitator superfamily (MFS) profile domain-containing protein</fullName>
    </recommendedName>
</protein>
<sequence length="713" mass="79921">MSYNPLLNDPFRDQELSLLAIEQPNTVQIEPDTLQNNDHKPDTAHDSNPSEPASGSSAGEPTDESNHSEDDDETFDPIQFKQSEDLERTSLDSYTDEFGNSYDHVDFDNKRYTSKLRFKGTKLVYFTSAFVSLFVSLFGYEQGVCSGILAFDTFNGYFNTPLAAIIGLVISILEIGAMVSSILVAKISDNFGRKRTILLGTFVFMIGGCLQTFCPNMFVFAIGRVFSGFGVGILSTIVPSYQCEISPSEERGKLVCGEFTGNITGYALSVWVDYFCYFIQDIGDTRTKPHLFLANLSWRLPLFIQVAIAFVLFLGGFFIVESPRWLLDNDMDQQGFNVLSLLYDSHMLSNKPKTEFFMIKNSILQERKLTPKSERTWRHLLTHYKRRVFVACSSLIFAQLNGINIISYYAPLVFLEAGFNDSGALLMTGINGIIYLLSTIPPWFLVDKWGRRPILITSGIAMGICLTLVSIFMLLNRSYTPSVVAVLVIIYNASFGFGFGPIPFLLSGESYPLSVRSKGVSLAVSCNWLSNFIVGLLAPILRQNIKWATYLFPAGSCVISVVCVVLFYPETKGIELEEIDEVFDDFYSVLPMKRTIGSFARFASKIKRRKNKNKHKIKGIKIKDKQGRRMNAAYNRLVEEEAAAAAGGAAGGVEDDEERLHLQQYRQERSGIGGYGRKGKRDWLKRHGGSNGDDDATLEMEALNNMDYEHDDR</sequence>
<keyword evidence="3" id="KW-0813">Transport</keyword>
<dbReference type="eggNOG" id="KOG0254">
    <property type="taxonomic scope" value="Eukaryota"/>
</dbReference>
<keyword evidence="6 8" id="KW-0472">Membrane</keyword>
<dbReference type="InterPro" id="IPR036259">
    <property type="entry name" value="MFS_trans_sf"/>
</dbReference>
<dbReference type="InParanoid" id="A5DZU2"/>
<comment type="similarity">
    <text evidence="2">Belongs to the major facilitator superfamily. Sugar transporter (TC 2.A.1.1) family.</text>
</comment>
<feature type="transmembrane region" description="Helical" evidence="8">
    <location>
        <begin position="123"/>
        <end position="140"/>
    </location>
</feature>
<dbReference type="Proteomes" id="UP000001996">
    <property type="component" value="Unassembled WGS sequence"/>
</dbReference>
<evidence type="ECO:0000313" key="10">
    <source>
        <dbReference type="EMBL" id="EDK44700.1"/>
    </source>
</evidence>
<dbReference type="KEGG" id="lel:PVL30_003717"/>
<dbReference type="PROSITE" id="PS50850">
    <property type="entry name" value="MFS"/>
    <property type="match status" value="1"/>
</dbReference>
<evidence type="ECO:0000256" key="1">
    <source>
        <dbReference type="ARBA" id="ARBA00004141"/>
    </source>
</evidence>
<dbReference type="InterPro" id="IPR050360">
    <property type="entry name" value="MFS_Sugar_Transporters"/>
</dbReference>
<feature type="transmembrane region" description="Helical" evidence="8">
    <location>
        <begin position="453"/>
        <end position="475"/>
    </location>
</feature>
<organism evidence="10 11">
    <name type="scientific">Lodderomyces elongisporus (strain ATCC 11503 / CBS 2605 / JCM 1781 / NBRC 1676 / NRRL YB-4239)</name>
    <name type="common">Yeast</name>
    <name type="synonym">Saccharomyces elongisporus</name>
    <dbReference type="NCBI Taxonomy" id="379508"/>
    <lineage>
        <taxon>Eukaryota</taxon>
        <taxon>Fungi</taxon>
        <taxon>Dikarya</taxon>
        <taxon>Ascomycota</taxon>
        <taxon>Saccharomycotina</taxon>
        <taxon>Pichiomycetes</taxon>
        <taxon>Debaryomycetaceae</taxon>
        <taxon>Candida/Lodderomyces clade</taxon>
        <taxon>Lodderomyces</taxon>
    </lineage>
</organism>
<dbReference type="PROSITE" id="PS00216">
    <property type="entry name" value="SUGAR_TRANSPORT_1"/>
    <property type="match status" value="1"/>
</dbReference>
<proteinExistence type="inferred from homology"/>
<feature type="transmembrane region" description="Helical" evidence="8">
    <location>
        <begin position="519"/>
        <end position="541"/>
    </location>
</feature>
<feature type="compositionally biased region" description="Polar residues" evidence="7">
    <location>
        <begin position="46"/>
        <end position="59"/>
    </location>
</feature>
<name>A5DZU2_LODEL</name>
<evidence type="ECO:0000256" key="3">
    <source>
        <dbReference type="ARBA" id="ARBA00022448"/>
    </source>
</evidence>
<dbReference type="FunCoup" id="A5DZU2">
    <property type="interactions" value="65"/>
</dbReference>
<keyword evidence="5 8" id="KW-1133">Transmembrane helix</keyword>
<evidence type="ECO:0000256" key="5">
    <source>
        <dbReference type="ARBA" id="ARBA00022989"/>
    </source>
</evidence>
<evidence type="ECO:0000256" key="2">
    <source>
        <dbReference type="ARBA" id="ARBA00010992"/>
    </source>
</evidence>
<feature type="transmembrane region" description="Helical" evidence="8">
    <location>
        <begin position="160"/>
        <end position="184"/>
    </location>
</feature>
<dbReference type="NCBIfam" id="TIGR00879">
    <property type="entry name" value="SP"/>
    <property type="match status" value="1"/>
</dbReference>
<dbReference type="PROSITE" id="PS00217">
    <property type="entry name" value="SUGAR_TRANSPORT_2"/>
    <property type="match status" value="1"/>
</dbReference>
<feature type="region of interest" description="Disordered" evidence="7">
    <location>
        <begin position="23"/>
        <end position="82"/>
    </location>
</feature>
<feature type="compositionally biased region" description="Basic residues" evidence="7">
    <location>
        <begin position="677"/>
        <end position="688"/>
    </location>
</feature>
<dbReference type="AlphaFoldDB" id="A5DZU2"/>
<keyword evidence="11" id="KW-1185">Reference proteome</keyword>
<evidence type="ECO:0000256" key="7">
    <source>
        <dbReference type="SAM" id="MobiDB-lite"/>
    </source>
</evidence>
<dbReference type="GeneID" id="5233379"/>
<dbReference type="GO" id="GO:0016020">
    <property type="term" value="C:membrane"/>
    <property type="evidence" value="ECO:0007669"/>
    <property type="project" value="UniProtKB-SubCell"/>
</dbReference>
<evidence type="ECO:0000259" key="9">
    <source>
        <dbReference type="PROSITE" id="PS50850"/>
    </source>
</evidence>
<dbReference type="InterPro" id="IPR005829">
    <property type="entry name" value="Sugar_transporter_CS"/>
</dbReference>
<feature type="compositionally biased region" description="Polar residues" evidence="7">
    <location>
        <begin position="23"/>
        <end position="36"/>
    </location>
</feature>
<dbReference type="SUPFAM" id="SSF103473">
    <property type="entry name" value="MFS general substrate transporter"/>
    <property type="match status" value="1"/>
</dbReference>
<feature type="region of interest" description="Disordered" evidence="7">
    <location>
        <begin position="664"/>
        <end position="713"/>
    </location>
</feature>
<evidence type="ECO:0000313" key="11">
    <source>
        <dbReference type="Proteomes" id="UP000001996"/>
    </source>
</evidence>
<dbReference type="OrthoDB" id="648285at2759"/>
<dbReference type="InterPro" id="IPR020846">
    <property type="entry name" value="MFS_dom"/>
</dbReference>
<dbReference type="Pfam" id="PF00083">
    <property type="entry name" value="Sugar_tr"/>
    <property type="match status" value="1"/>
</dbReference>
<dbReference type="PRINTS" id="PR00171">
    <property type="entry name" value="SUGRTRNSPORT"/>
</dbReference>
<dbReference type="FunFam" id="1.20.1250.20:FF:000134">
    <property type="entry name" value="MFS sugar transporter protein"/>
    <property type="match status" value="1"/>
</dbReference>
<feature type="transmembrane region" description="Helical" evidence="8">
    <location>
        <begin position="547"/>
        <end position="568"/>
    </location>
</feature>
<dbReference type="OMA" id="KWAMYLF"/>
<dbReference type="PANTHER" id="PTHR48022:SF73">
    <property type="entry name" value="METABOLITE TRANSPORT PROTEIN YDL199C-RELATED"/>
    <property type="match status" value="1"/>
</dbReference>
<dbReference type="Gene3D" id="1.20.1250.20">
    <property type="entry name" value="MFS general substrate transporter like domains"/>
    <property type="match status" value="1"/>
</dbReference>
<feature type="transmembrane region" description="Helical" evidence="8">
    <location>
        <begin position="481"/>
        <end position="507"/>
    </location>
</feature>
<dbReference type="PANTHER" id="PTHR48022">
    <property type="entry name" value="PLASTIDIC GLUCOSE TRANSPORTER 4"/>
    <property type="match status" value="1"/>
</dbReference>